<accession>A0A6J1THE2</accession>
<feature type="domain" description="Myb/SANT-like DNA-binding" evidence="7">
    <location>
        <begin position="8"/>
        <end position="85"/>
    </location>
</feature>
<feature type="compositionally biased region" description="Low complexity" evidence="6">
    <location>
        <begin position="204"/>
        <end position="220"/>
    </location>
</feature>
<evidence type="ECO:0000256" key="5">
    <source>
        <dbReference type="ARBA" id="ARBA00025466"/>
    </source>
</evidence>
<comment type="subunit">
    <text evidence="1">Self-associates forming complexes of several hundred monomers.</text>
</comment>
<sequence>MEDDKKKRAPNFLPSEKVILADLLKVYGSAIECKVSNAQTRKEKEAAWASLCEDFNLKSNFFYRDVSQLKYLWDNMKKAARKAVANDRKERNATGGGVPNPSTAPTHLDEAVVAVIGVSATGLESDVDGDVSNGLMMLAPDMQYEIIAAEAVADDVNVNIDADLSNQQQQQQVQQVPDNIANWHDFKAPMLFMPKPPALKVGGSPSTSSDQPSSSSQTSSCAGPSQKRSIAEETEYVKQMKRRRPKLEADKQHELVKARLELTSATKESLDESKKRQDELHLLQKNKVEMETNAQKEIFELE</sequence>
<keyword evidence="8" id="KW-1185">Reference proteome</keyword>
<evidence type="ECO:0000256" key="4">
    <source>
        <dbReference type="ARBA" id="ARBA00023163"/>
    </source>
</evidence>
<protein>
    <recommendedName>
        <fullName evidence="2">Regulatory protein zeste</fullName>
    </recommendedName>
</protein>
<dbReference type="GeneID" id="113217062"/>
<reference evidence="9" key="1">
    <citation type="submission" date="2025-08" db="UniProtKB">
        <authorList>
            <consortium name="RefSeq"/>
        </authorList>
    </citation>
    <scope>IDENTIFICATION</scope>
    <source>
        <tissue evidence="9">Whole organism</tissue>
    </source>
</reference>
<dbReference type="OrthoDB" id="3066195at2759"/>
<evidence type="ECO:0000313" key="8">
    <source>
        <dbReference type="Proteomes" id="UP000504606"/>
    </source>
</evidence>
<evidence type="ECO:0000256" key="1">
    <source>
        <dbReference type="ARBA" id="ARBA00011764"/>
    </source>
</evidence>
<evidence type="ECO:0000256" key="6">
    <source>
        <dbReference type="SAM" id="MobiDB-lite"/>
    </source>
</evidence>
<feature type="compositionally biased region" description="Basic and acidic residues" evidence="6">
    <location>
        <begin position="229"/>
        <end position="238"/>
    </location>
</feature>
<dbReference type="PANTHER" id="PTHR23098:SF16">
    <property type="entry name" value="REGULATORY PROTEIN ZESTE"/>
    <property type="match status" value="1"/>
</dbReference>
<feature type="region of interest" description="Disordered" evidence="6">
    <location>
        <begin position="192"/>
        <end position="253"/>
    </location>
</feature>
<dbReference type="GO" id="GO:0005634">
    <property type="term" value="C:nucleus"/>
    <property type="evidence" value="ECO:0007669"/>
    <property type="project" value="TreeGrafter"/>
</dbReference>
<keyword evidence="3" id="KW-0805">Transcription regulation</keyword>
<evidence type="ECO:0000313" key="9">
    <source>
        <dbReference type="RefSeq" id="XP_026292688.2"/>
    </source>
</evidence>
<organism evidence="8 9">
    <name type="scientific">Frankliniella occidentalis</name>
    <name type="common">Western flower thrips</name>
    <name type="synonym">Euthrips occidentalis</name>
    <dbReference type="NCBI Taxonomy" id="133901"/>
    <lineage>
        <taxon>Eukaryota</taxon>
        <taxon>Metazoa</taxon>
        <taxon>Ecdysozoa</taxon>
        <taxon>Arthropoda</taxon>
        <taxon>Hexapoda</taxon>
        <taxon>Insecta</taxon>
        <taxon>Pterygota</taxon>
        <taxon>Neoptera</taxon>
        <taxon>Paraneoptera</taxon>
        <taxon>Thysanoptera</taxon>
        <taxon>Terebrantia</taxon>
        <taxon>Thripoidea</taxon>
        <taxon>Thripidae</taxon>
        <taxon>Frankliniella</taxon>
    </lineage>
</organism>
<evidence type="ECO:0000259" key="7">
    <source>
        <dbReference type="Pfam" id="PF13873"/>
    </source>
</evidence>
<name>A0A6J1THE2_FRAOC</name>
<dbReference type="Pfam" id="PF13873">
    <property type="entry name" value="Myb_DNA-bind_5"/>
    <property type="match status" value="1"/>
</dbReference>
<feature type="non-terminal residue" evidence="9">
    <location>
        <position position="302"/>
    </location>
</feature>
<dbReference type="Proteomes" id="UP000504606">
    <property type="component" value="Unplaced"/>
</dbReference>
<dbReference type="AlphaFoldDB" id="A0A6J1THE2"/>
<proteinExistence type="predicted"/>
<evidence type="ECO:0000256" key="3">
    <source>
        <dbReference type="ARBA" id="ARBA00023015"/>
    </source>
</evidence>
<feature type="region of interest" description="Disordered" evidence="6">
    <location>
        <begin position="85"/>
        <end position="104"/>
    </location>
</feature>
<evidence type="ECO:0000256" key="2">
    <source>
        <dbReference type="ARBA" id="ARBA00016807"/>
    </source>
</evidence>
<dbReference type="KEGG" id="foc:113217062"/>
<gene>
    <name evidence="9" type="primary">LOC113217062</name>
</gene>
<dbReference type="PANTHER" id="PTHR23098">
    <property type="entry name" value="AGAP001331-PA-RELATED"/>
    <property type="match status" value="1"/>
</dbReference>
<comment type="function">
    <text evidence="5">Involved in transvection phenomena (= synapsis-dependent gene expression), where the synaptic pairing of chromosomes carrying genes with which zeste interacts influences the expression of these genes. Zeste binds to DNA and stimulates transcription from a nearby promoter.</text>
</comment>
<dbReference type="InterPro" id="IPR028002">
    <property type="entry name" value="Myb_DNA-bind_5"/>
</dbReference>
<keyword evidence="4" id="KW-0804">Transcription</keyword>
<dbReference type="RefSeq" id="XP_026292688.2">
    <property type="nucleotide sequence ID" value="XM_026436903.2"/>
</dbReference>